<gene>
    <name evidence="2" type="ORF">LCGC14_1006640</name>
</gene>
<evidence type="ECO:0000313" key="2">
    <source>
        <dbReference type="EMBL" id="KKN13405.1"/>
    </source>
</evidence>
<dbReference type="PANTHER" id="PTHR34219:SF6">
    <property type="entry name" value="BLR3280 PROTEIN"/>
    <property type="match status" value="1"/>
</dbReference>
<name>A0A0F9N1K9_9ZZZZ</name>
<accession>A0A0F9N1K9</accession>
<evidence type="ECO:0000256" key="1">
    <source>
        <dbReference type="SAM" id="Phobius"/>
    </source>
</evidence>
<keyword evidence="1" id="KW-0812">Transmembrane</keyword>
<dbReference type="AlphaFoldDB" id="A0A0F9N1K9"/>
<proteinExistence type="predicted"/>
<keyword evidence="1" id="KW-1133">Transmembrane helix</keyword>
<keyword evidence="1" id="KW-0472">Membrane</keyword>
<sequence>MRPWNLLANQSQLPISEFSAGPLAPVNSPLSISDVLARFESAHFQPTELAWHRVAGQMWLSALNIQGESQVLPLFGDNTVSTQIPFLTLKNTVNTLSPNINKQFEWLTAYDFYYYGRDEQSMYGNRTRPLPLLRVTFADNAQTWWHINPANGEVIESVDQQRRLARWLFNLLHSWDWQPLLERPWLRQILIIGFSLGGLMISISGVVMGWRRLRGTKKRKRKSA</sequence>
<dbReference type="EMBL" id="LAZR01003925">
    <property type="protein sequence ID" value="KKN13405.1"/>
    <property type="molecule type" value="Genomic_DNA"/>
</dbReference>
<comment type="caution">
    <text evidence="2">The sequence shown here is derived from an EMBL/GenBank/DDBJ whole genome shotgun (WGS) entry which is preliminary data.</text>
</comment>
<dbReference type="InterPro" id="IPR005625">
    <property type="entry name" value="PepSY-ass_TM"/>
</dbReference>
<protein>
    <submittedName>
        <fullName evidence="2">Uncharacterized protein</fullName>
    </submittedName>
</protein>
<organism evidence="2">
    <name type="scientific">marine sediment metagenome</name>
    <dbReference type="NCBI Taxonomy" id="412755"/>
    <lineage>
        <taxon>unclassified sequences</taxon>
        <taxon>metagenomes</taxon>
        <taxon>ecological metagenomes</taxon>
    </lineage>
</organism>
<feature type="transmembrane region" description="Helical" evidence="1">
    <location>
        <begin position="189"/>
        <end position="210"/>
    </location>
</feature>
<reference evidence="2" key="1">
    <citation type="journal article" date="2015" name="Nature">
        <title>Complex archaea that bridge the gap between prokaryotes and eukaryotes.</title>
        <authorList>
            <person name="Spang A."/>
            <person name="Saw J.H."/>
            <person name="Jorgensen S.L."/>
            <person name="Zaremba-Niedzwiedzka K."/>
            <person name="Martijn J."/>
            <person name="Lind A.E."/>
            <person name="van Eijk R."/>
            <person name="Schleper C."/>
            <person name="Guy L."/>
            <person name="Ettema T.J."/>
        </authorList>
    </citation>
    <scope>NUCLEOTIDE SEQUENCE</scope>
</reference>
<dbReference type="PANTHER" id="PTHR34219">
    <property type="entry name" value="IRON-REGULATED INNER MEMBRANE PROTEIN-RELATED"/>
    <property type="match status" value="1"/>
</dbReference>